<keyword evidence="9" id="KW-1185">Reference proteome</keyword>
<dbReference type="InterPro" id="IPR017441">
    <property type="entry name" value="Protein_kinase_ATP_BS"/>
</dbReference>
<dbReference type="PANTHER" id="PTHR43289">
    <property type="entry name" value="MITOGEN-ACTIVATED PROTEIN KINASE KINASE KINASE 20-RELATED"/>
    <property type="match status" value="1"/>
</dbReference>
<dbReference type="EMBL" id="BMMV01000006">
    <property type="protein sequence ID" value="GGJ92266.1"/>
    <property type="molecule type" value="Genomic_DNA"/>
</dbReference>
<gene>
    <name evidence="8" type="ORF">GCM10011583_24690</name>
</gene>
<comment type="caution">
    <text evidence="8">The sequence shown here is derived from an EMBL/GenBank/DDBJ whole genome shotgun (WGS) entry which is preliminary data.</text>
</comment>
<evidence type="ECO:0000313" key="8">
    <source>
        <dbReference type="EMBL" id="GGJ92266.1"/>
    </source>
</evidence>
<evidence type="ECO:0000256" key="2">
    <source>
        <dbReference type="ARBA" id="ARBA00022741"/>
    </source>
</evidence>
<dbReference type="SMART" id="SM00220">
    <property type="entry name" value="S_TKc"/>
    <property type="match status" value="1"/>
</dbReference>
<dbReference type="InterPro" id="IPR000719">
    <property type="entry name" value="Prot_kinase_dom"/>
</dbReference>
<evidence type="ECO:0000313" key="9">
    <source>
        <dbReference type="Proteomes" id="UP000660265"/>
    </source>
</evidence>
<keyword evidence="1" id="KW-0808">Transferase</keyword>
<feature type="domain" description="Protein kinase" evidence="7">
    <location>
        <begin position="48"/>
        <end position="302"/>
    </location>
</feature>
<feature type="region of interest" description="Disordered" evidence="6">
    <location>
        <begin position="398"/>
        <end position="441"/>
    </location>
</feature>
<feature type="compositionally biased region" description="Low complexity" evidence="6">
    <location>
        <begin position="405"/>
        <end position="420"/>
    </location>
</feature>
<protein>
    <recommendedName>
        <fullName evidence="7">Protein kinase domain-containing protein</fullName>
    </recommendedName>
</protein>
<dbReference type="SUPFAM" id="SSF56112">
    <property type="entry name" value="Protein kinase-like (PK-like)"/>
    <property type="match status" value="1"/>
</dbReference>
<evidence type="ECO:0000259" key="7">
    <source>
        <dbReference type="PROSITE" id="PS50011"/>
    </source>
</evidence>
<dbReference type="PROSITE" id="PS00107">
    <property type="entry name" value="PROTEIN_KINASE_ATP"/>
    <property type="match status" value="1"/>
</dbReference>
<evidence type="ECO:0000256" key="4">
    <source>
        <dbReference type="ARBA" id="ARBA00022840"/>
    </source>
</evidence>
<dbReference type="PROSITE" id="PS50011">
    <property type="entry name" value="PROTEIN_KINASE_DOM"/>
    <property type="match status" value="1"/>
</dbReference>
<evidence type="ECO:0000256" key="1">
    <source>
        <dbReference type="ARBA" id="ARBA00022679"/>
    </source>
</evidence>
<dbReference type="InterPro" id="IPR008271">
    <property type="entry name" value="Ser/Thr_kinase_AS"/>
</dbReference>
<keyword evidence="4 5" id="KW-0067">ATP-binding</keyword>
<dbReference type="Proteomes" id="UP000660265">
    <property type="component" value="Unassembled WGS sequence"/>
</dbReference>
<dbReference type="Gene3D" id="1.10.510.10">
    <property type="entry name" value="Transferase(Phosphotransferase) domain 1"/>
    <property type="match status" value="1"/>
</dbReference>
<dbReference type="Gene3D" id="3.30.200.20">
    <property type="entry name" value="Phosphorylase Kinase, domain 1"/>
    <property type="match status" value="1"/>
</dbReference>
<feature type="compositionally biased region" description="Basic and acidic residues" evidence="6">
    <location>
        <begin position="312"/>
        <end position="323"/>
    </location>
</feature>
<evidence type="ECO:0000256" key="3">
    <source>
        <dbReference type="ARBA" id="ARBA00022777"/>
    </source>
</evidence>
<keyword evidence="3" id="KW-0418">Kinase</keyword>
<dbReference type="InterPro" id="IPR011009">
    <property type="entry name" value="Kinase-like_dom_sf"/>
</dbReference>
<accession>A0ABQ2E393</accession>
<feature type="region of interest" description="Disordered" evidence="6">
    <location>
        <begin position="312"/>
        <end position="371"/>
    </location>
</feature>
<feature type="region of interest" description="Disordered" evidence="6">
    <location>
        <begin position="1"/>
        <end position="25"/>
    </location>
</feature>
<keyword evidence="2 5" id="KW-0547">Nucleotide-binding</keyword>
<evidence type="ECO:0000256" key="6">
    <source>
        <dbReference type="SAM" id="MobiDB-lite"/>
    </source>
</evidence>
<dbReference type="Pfam" id="PF00069">
    <property type="entry name" value="Pkinase"/>
    <property type="match status" value="1"/>
</dbReference>
<evidence type="ECO:0000256" key="5">
    <source>
        <dbReference type="PROSITE-ProRule" id="PRU10141"/>
    </source>
</evidence>
<dbReference type="PANTHER" id="PTHR43289:SF34">
    <property type="entry name" value="SERINE_THREONINE-PROTEIN KINASE YBDM-RELATED"/>
    <property type="match status" value="1"/>
</dbReference>
<dbReference type="CDD" id="cd14014">
    <property type="entry name" value="STKc_PknB_like"/>
    <property type="match status" value="1"/>
</dbReference>
<feature type="compositionally biased region" description="Polar residues" evidence="6">
    <location>
        <begin position="476"/>
        <end position="492"/>
    </location>
</feature>
<dbReference type="PROSITE" id="PS00108">
    <property type="entry name" value="PROTEIN_KINASE_ST"/>
    <property type="match status" value="1"/>
</dbReference>
<sequence>MGSGSRARKSVRPKGTCASLAPRPNPGCGKVLQVDELRPQDPARIGAWQILARLGAGGMGQVYLGRSPGGRLVAVKVIRDEISDHPESLARFRREAATMETVRSPYTAQLIEASLDASPYWLATEYVPGPTLREAVRASGPFPPESALRLFAALAEGLATVHRHGVTHRDLKPQNVILAPQGPQLIDFGIARGHEWTTLTQVGMAPGTPGYAAPEVLLRNEVGPAADIFALGAAIAYAATGRPPFGGGDASAVSFRTVHEDIDLTGVRDDLAALIRRCVAKEPGERPELAAVIAGCAVDSALTADAHYRSVTRDAEAVPERTSEAPASSGEGRGRPEAVSTEQPAEPRRWGDPETTPYAVPDRQPPPAARRGRRKGLLAACAVALVVPVALWLFPEQGDKDQDTDAAPTTETSAETSAEPTTPPPAAKDDPAEGPPDHIANDRVSHDRWALSEDPEQAAQGIGTCDLASLTDTLPPSGLRSSVSHTTGSGTASVAVRPKSAGSGKRPAPYYVSVGIRPPHETDRTTGRPLKSAGKGIGFTSEPVDLYSRWSSGGTVKWEYPDDFRAHFEGGSIDAIPVSDDPGDWTVVLYHVEGGPKEFSTIGCNGFHA</sequence>
<organism evidence="8 9">
    <name type="scientific">Streptomyces camponoticapitis</name>
    <dbReference type="NCBI Taxonomy" id="1616125"/>
    <lineage>
        <taxon>Bacteria</taxon>
        <taxon>Bacillati</taxon>
        <taxon>Actinomycetota</taxon>
        <taxon>Actinomycetes</taxon>
        <taxon>Kitasatosporales</taxon>
        <taxon>Streptomycetaceae</taxon>
        <taxon>Streptomyces</taxon>
    </lineage>
</organism>
<feature type="compositionally biased region" description="Basic residues" evidence="6">
    <location>
        <begin position="1"/>
        <end position="12"/>
    </location>
</feature>
<feature type="binding site" evidence="5">
    <location>
        <position position="76"/>
    </location>
    <ligand>
        <name>ATP</name>
        <dbReference type="ChEBI" id="CHEBI:30616"/>
    </ligand>
</feature>
<reference evidence="9" key="1">
    <citation type="journal article" date="2019" name="Int. J. Syst. Evol. Microbiol.">
        <title>The Global Catalogue of Microorganisms (GCM) 10K type strain sequencing project: providing services to taxonomists for standard genome sequencing and annotation.</title>
        <authorList>
            <consortium name="The Broad Institute Genomics Platform"/>
            <consortium name="The Broad Institute Genome Sequencing Center for Infectious Disease"/>
            <person name="Wu L."/>
            <person name="Ma J."/>
        </authorList>
    </citation>
    <scope>NUCLEOTIDE SEQUENCE [LARGE SCALE GENOMIC DNA]</scope>
    <source>
        <strain evidence="9">CGMCC 4.7275</strain>
    </source>
</reference>
<proteinExistence type="predicted"/>
<name>A0ABQ2E393_9ACTN</name>
<feature type="region of interest" description="Disordered" evidence="6">
    <location>
        <begin position="476"/>
        <end position="535"/>
    </location>
</feature>
<feature type="compositionally biased region" description="Basic and acidic residues" evidence="6">
    <location>
        <begin position="427"/>
        <end position="441"/>
    </location>
</feature>